<evidence type="ECO:0000256" key="2">
    <source>
        <dbReference type="ARBA" id="ARBA00022729"/>
    </source>
</evidence>
<dbReference type="OrthoDB" id="6020060at2759"/>
<comment type="similarity">
    <text evidence="1">Belongs to the canopy family.</text>
</comment>
<accession>A0A3M7S826</accession>
<organism evidence="5 6">
    <name type="scientific">Brachionus plicatilis</name>
    <name type="common">Marine rotifer</name>
    <name type="synonym">Brachionus muelleri</name>
    <dbReference type="NCBI Taxonomy" id="10195"/>
    <lineage>
        <taxon>Eukaryota</taxon>
        <taxon>Metazoa</taxon>
        <taxon>Spiralia</taxon>
        <taxon>Gnathifera</taxon>
        <taxon>Rotifera</taxon>
        <taxon>Eurotatoria</taxon>
        <taxon>Monogononta</taxon>
        <taxon>Pseudotrocha</taxon>
        <taxon>Ploima</taxon>
        <taxon>Brachionidae</taxon>
        <taxon>Brachionus</taxon>
    </lineage>
</organism>
<evidence type="ECO:0000259" key="4">
    <source>
        <dbReference type="Pfam" id="PF11938"/>
    </source>
</evidence>
<sequence>MKSKLGFIIFLAIFCLIKVSAIIPTKCETCKFLAYELNDTVYKLETGTVEDTQYRLEEDFFKKRTRQLNETEALLVEAMLLACRNLLEYHVNPNKKSRMRYSKDELVTRRPQMRTFRYGDRMEIRDDDNWEVAPAEIMKLKRSCDHMVSLHEEDIEDWYYHHRNSSLERYLCEGIVLKKDERSCLIHKDEFKVKKDLR</sequence>
<proteinExistence type="inferred from homology"/>
<feature type="chain" id="PRO_5018133481" evidence="3">
    <location>
        <begin position="22"/>
        <end position="198"/>
    </location>
</feature>
<evidence type="ECO:0000313" key="5">
    <source>
        <dbReference type="EMBL" id="RNA31912.1"/>
    </source>
</evidence>
<dbReference type="AlphaFoldDB" id="A0A3M7S826"/>
<dbReference type="InterPro" id="IPR021852">
    <property type="entry name" value="DUF3456"/>
</dbReference>
<feature type="signal peptide" evidence="3">
    <location>
        <begin position="1"/>
        <end position="21"/>
    </location>
</feature>
<keyword evidence="2 3" id="KW-0732">Signal</keyword>
<comment type="caution">
    <text evidence="5">The sequence shown here is derived from an EMBL/GenBank/DDBJ whole genome shotgun (WGS) entry which is preliminary data.</text>
</comment>
<keyword evidence="6" id="KW-1185">Reference proteome</keyword>
<dbReference type="Proteomes" id="UP000276133">
    <property type="component" value="Unassembled WGS sequence"/>
</dbReference>
<name>A0A3M7S826_BRAPC</name>
<gene>
    <name evidence="5" type="ORF">BpHYR1_026420</name>
</gene>
<dbReference type="Pfam" id="PF11938">
    <property type="entry name" value="DUF3456"/>
    <property type="match status" value="1"/>
</dbReference>
<dbReference type="STRING" id="10195.A0A3M7S826"/>
<protein>
    <submittedName>
        <fullName evidence="5">Canopy-like protein</fullName>
    </submittedName>
</protein>
<reference evidence="5 6" key="1">
    <citation type="journal article" date="2018" name="Sci. Rep.">
        <title>Genomic signatures of local adaptation to the degree of environmental predictability in rotifers.</title>
        <authorList>
            <person name="Franch-Gras L."/>
            <person name="Hahn C."/>
            <person name="Garcia-Roger E.M."/>
            <person name="Carmona M.J."/>
            <person name="Serra M."/>
            <person name="Gomez A."/>
        </authorList>
    </citation>
    <scope>NUCLEOTIDE SEQUENCE [LARGE SCALE GENOMIC DNA]</scope>
    <source>
        <strain evidence="5">HYR1</strain>
    </source>
</reference>
<feature type="domain" description="DUF3456" evidence="4">
    <location>
        <begin position="26"/>
        <end position="174"/>
    </location>
</feature>
<dbReference type="PANTHER" id="PTHR15382">
    <property type="entry name" value="CTG4A-RELATED"/>
    <property type="match status" value="1"/>
</dbReference>
<evidence type="ECO:0000256" key="3">
    <source>
        <dbReference type="SAM" id="SignalP"/>
    </source>
</evidence>
<dbReference type="EMBL" id="REGN01001879">
    <property type="protein sequence ID" value="RNA31912.1"/>
    <property type="molecule type" value="Genomic_DNA"/>
</dbReference>
<evidence type="ECO:0000313" key="6">
    <source>
        <dbReference type="Proteomes" id="UP000276133"/>
    </source>
</evidence>
<evidence type="ECO:0000256" key="1">
    <source>
        <dbReference type="ARBA" id="ARBA00007285"/>
    </source>
</evidence>
<dbReference type="PANTHER" id="PTHR15382:SF8">
    <property type="entry name" value="CANOPY B"/>
    <property type="match status" value="1"/>
</dbReference>